<evidence type="ECO:0000256" key="1">
    <source>
        <dbReference type="ARBA" id="ARBA00022723"/>
    </source>
</evidence>
<keyword evidence="1" id="KW-0479">Metal-binding</keyword>
<dbReference type="Gene3D" id="2.30.30.1190">
    <property type="match status" value="1"/>
</dbReference>
<dbReference type="OMA" id="HEPCRIS"/>
<dbReference type="Proteomes" id="UP000077755">
    <property type="component" value="Chromosome 1"/>
</dbReference>
<keyword evidence="6" id="KW-1185">Reference proteome</keyword>
<feature type="compositionally biased region" description="Basic and acidic residues" evidence="4">
    <location>
        <begin position="105"/>
        <end position="116"/>
    </location>
</feature>
<dbReference type="AlphaFoldDB" id="A0A175Y9P0"/>
<keyword evidence="2" id="KW-0863">Zinc-finger</keyword>
<feature type="compositionally biased region" description="Polar residues" evidence="4">
    <location>
        <begin position="241"/>
        <end position="259"/>
    </location>
</feature>
<dbReference type="InterPro" id="IPR036855">
    <property type="entry name" value="Znf_CCCH_sf"/>
</dbReference>
<feature type="region of interest" description="Disordered" evidence="4">
    <location>
        <begin position="1"/>
        <end position="116"/>
    </location>
</feature>
<feature type="compositionally biased region" description="Basic and acidic residues" evidence="4">
    <location>
        <begin position="35"/>
        <end position="58"/>
    </location>
</feature>
<dbReference type="PROSITE" id="PS50103">
    <property type="entry name" value="ZF_C3H1"/>
    <property type="match status" value="1"/>
</dbReference>
<organism evidence="5 6">
    <name type="scientific">Daucus carota subsp. sativus</name>
    <name type="common">Carrot</name>
    <dbReference type="NCBI Taxonomy" id="79200"/>
    <lineage>
        <taxon>Eukaryota</taxon>
        <taxon>Viridiplantae</taxon>
        <taxon>Streptophyta</taxon>
        <taxon>Embryophyta</taxon>
        <taxon>Tracheophyta</taxon>
        <taxon>Spermatophyta</taxon>
        <taxon>Magnoliopsida</taxon>
        <taxon>eudicotyledons</taxon>
        <taxon>Gunneridae</taxon>
        <taxon>Pentapetalae</taxon>
        <taxon>asterids</taxon>
        <taxon>campanulids</taxon>
        <taxon>Apiales</taxon>
        <taxon>Apiaceae</taxon>
        <taxon>Apioideae</taxon>
        <taxon>Scandiceae</taxon>
        <taxon>Daucinae</taxon>
        <taxon>Daucus</taxon>
        <taxon>Daucus sect. Daucus</taxon>
    </lineage>
</organism>
<dbReference type="GO" id="GO:0008270">
    <property type="term" value="F:zinc ion binding"/>
    <property type="evidence" value="ECO:0007669"/>
    <property type="project" value="UniProtKB-KW"/>
</dbReference>
<evidence type="ECO:0000313" key="5">
    <source>
        <dbReference type="EMBL" id="WOG82130.1"/>
    </source>
</evidence>
<dbReference type="InterPro" id="IPR041367">
    <property type="entry name" value="Znf-CCCH_4"/>
</dbReference>
<proteinExistence type="predicted"/>
<keyword evidence="3" id="KW-0862">Zinc</keyword>
<dbReference type="PANTHER" id="PTHR36886">
    <property type="entry name" value="PROTEIN FRIGIDA-ESSENTIAL 1"/>
    <property type="match status" value="1"/>
</dbReference>
<dbReference type="PANTHER" id="PTHR36886:SF8">
    <property type="entry name" value="ZINC FINGER CCCH DOMAIN-CONTAINING PROTEIN 38"/>
    <property type="match status" value="1"/>
</dbReference>
<evidence type="ECO:0000256" key="4">
    <source>
        <dbReference type="SAM" id="MobiDB-lite"/>
    </source>
</evidence>
<feature type="region of interest" description="Disordered" evidence="4">
    <location>
        <begin position="407"/>
        <end position="480"/>
    </location>
</feature>
<evidence type="ECO:0000313" key="6">
    <source>
        <dbReference type="Proteomes" id="UP000077755"/>
    </source>
</evidence>
<sequence>MSGSGHRRPSKWDLEEVSRDYHHSRDPIGPGSERPSNRESQPRWHSREGNYKVARDSLDDTVLWDGESTMSPGLDDWRQQKRKYSYESSRGISRRSRSRSKSPGHRSERPGVNDRFGRIASFDHRNHEPCRISTVPCKFFASGNCRNGKSCRFSHDDQTRDSFSNYKSNDYRQGVDSRANMSPLREGSKWSGSASHFNLPKHCGNKNESLGEQRVMRSSVGGSAPGDNRLMAHEMDIDEATTNNQSNDLGLTKPSSSVMGASKSRGTALHGVDIEGSTTHTEGHLPDLIGTSRKPDVLDTVKSEATSSNQCVMSTEKFSDLTRSLAQLLGDGKQLPELYAALNASNALGFMQSSVADPDVFPASSSSQYDPVNDSMELIKSVISEQPDGIALQSNLPFTGKPSVDGLNGTHCKDVELNDNSHQSSEKHEFGDCENEEQGVVKAEDKKEGQEGSKLSDNERDDKADGGDKADEKKKNSDGKNLRAFKFSLAEFVKELLKPTWKAGKLNKESHKTIVKKVVDKVTSSVQGSQIPQTQEKIDSYLSASKPKLSKLIQAYVDKVQKENPKVA</sequence>
<dbReference type="Pfam" id="PF18044">
    <property type="entry name" value="zf-CCCH_4"/>
    <property type="match status" value="1"/>
</dbReference>
<gene>
    <name evidence="5" type="ORF">DCAR_0101292</name>
</gene>
<dbReference type="InterPro" id="IPR052650">
    <property type="entry name" value="Zinc_finger_CCCH"/>
</dbReference>
<dbReference type="SUPFAM" id="SSF90229">
    <property type="entry name" value="CCCH zinc finger"/>
    <property type="match status" value="1"/>
</dbReference>
<feature type="region of interest" description="Disordered" evidence="4">
    <location>
        <begin position="241"/>
        <end position="263"/>
    </location>
</feature>
<accession>A0A175Y9P0</accession>
<name>A0A175Y9P0_DAUCS</name>
<feature type="region of interest" description="Disordered" evidence="4">
    <location>
        <begin position="164"/>
        <end position="199"/>
    </location>
</feature>
<dbReference type="InterPro" id="IPR000571">
    <property type="entry name" value="Znf_CCCH"/>
</dbReference>
<dbReference type="EMBL" id="CP093343">
    <property type="protein sequence ID" value="WOG82130.1"/>
    <property type="molecule type" value="Genomic_DNA"/>
</dbReference>
<dbReference type="SMART" id="SM00356">
    <property type="entry name" value="ZnF_C3H1"/>
    <property type="match status" value="1"/>
</dbReference>
<dbReference type="Gramene" id="KZM80060">
    <property type="protein sequence ID" value="KZM80060"/>
    <property type="gene ID" value="DCAR_000420"/>
</dbReference>
<reference evidence="5" key="2">
    <citation type="submission" date="2022-03" db="EMBL/GenBank/DDBJ databases">
        <title>Draft title - Genomic analysis of global carrot germplasm unveils the trajectory of domestication and the origin of high carotenoid orange carrot.</title>
        <authorList>
            <person name="Iorizzo M."/>
            <person name="Ellison S."/>
            <person name="Senalik D."/>
            <person name="Macko-Podgorni A."/>
            <person name="Grzebelus D."/>
            <person name="Bostan H."/>
            <person name="Rolling W."/>
            <person name="Curaba J."/>
            <person name="Simon P."/>
        </authorList>
    </citation>
    <scope>NUCLEOTIDE SEQUENCE</scope>
    <source>
        <tissue evidence="5">Leaf</tissue>
    </source>
</reference>
<feature type="compositionally biased region" description="Basic and acidic residues" evidence="4">
    <location>
        <begin position="442"/>
        <end position="480"/>
    </location>
</feature>
<feature type="compositionally biased region" description="Basic residues" evidence="4">
    <location>
        <begin position="92"/>
        <end position="104"/>
    </location>
</feature>
<evidence type="ECO:0000256" key="3">
    <source>
        <dbReference type="ARBA" id="ARBA00022833"/>
    </source>
</evidence>
<protein>
    <submittedName>
        <fullName evidence="5">Uncharacterized protein</fullName>
    </submittedName>
</protein>
<reference evidence="5" key="1">
    <citation type="journal article" date="2016" name="Nat. Genet.">
        <title>A high-quality carrot genome assembly provides new insights into carotenoid accumulation and asterid genome evolution.</title>
        <authorList>
            <person name="Iorizzo M."/>
            <person name="Ellison S."/>
            <person name="Senalik D."/>
            <person name="Zeng P."/>
            <person name="Satapoomin P."/>
            <person name="Huang J."/>
            <person name="Bowman M."/>
            <person name="Iovene M."/>
            <person name="Sanseverino W."/>
            <person name="Cavagnaro P."/>
            <person name="Yildiz M."/>
            <person name="Macko-Podgorni A."/>
            <person name="Moranska E."/>
            <person name="Grzebelus E."/>
            <person name="Grzebelus D."/>
            <person name="Ashrafi H."/>
            <person name="Zheng Z."/>
            <person name="Cheng S."/>
            <person name="Spooner D."/>
            <person name="Van Deynze A."/>
            <person name="Simon P."/>
        </authorList>
    </citation>
    <scope>NUCLEOTIDE SEQUENCE</scope>
    <source>
        <tissue evidence="5">Leaf</tissue>
    </source>
</reference>
<evidence type="ECO:0000256" key="2">
    <source>
        <dbReference type="ARBA" id="ARBA00022771"/>
    </source>
</evidence>
<feature type="compositionally biased region" description="Basic and acidic residues" evidence="4">
    <location>
        <begin position="10"/>
        <end position="26"/>
    </location>
</feature>
<dbReference type="OrthoDB" id="1935339at2759"/>